<keyword evidence="2" id="KW-1185">Reference proteome</keyword>
<dbReference type="OrthoDB" id="3211351at2"/>
<name>A0A641AJQ5_9ACTN</name>
<accession>A0A641AJQ5</accession>
<dbReference type="EMBL" id="SDPP02000003">
    <property type="protein sequence ID" value="KAA1376045.1"/>
    <property type="molecule type" value="Genomic_DNA"/>
</dbReference>
<dbReference type="Proteomes" id="UP001515100">
    <property type="component" value="Unassembled WGS sequence"/>
</dbReference>
<sequence>MDWDELGDTLADIASLPNRAARLTEYDQLLATFAPGDEGRAEVLMCRADELVDDDLLDEAEAAYGAAVEDGGRTVLDPHVGLLVVALQREDEARVDELLTRLIALSRADELVLGDYEWIAESLEDAGRLRAALRWFTIPLRDIQPGDLDLMPPLCLDGRFRVRRALGLPVDAYDEAHDVWHEVNAAQPQS</sequence>
<proteinExistence type="predicted"/>
<comment type="caution">
    <text evidence="1">The sequence shown here is derived from an EMBL/GenBank/DDBJ whole genome shotgun (WGS) entry which is preliminary data.</text>
</comment>
<reference evidence="1" key="1">
    <citation type="submission" date="2019-09" db="EMBL/GenBank/DDBJ databases">
        <authorList>
            <person name="Li J."/>
        </authorList>
    </citation>
    <scope>NUCLEOTIDE SEQUENCE [LARGE SCALE GENOMIC DNA]</scope>
    <source>
        <strain evidence="1">NRBC 14897</strain>
    </source>
</reference>
<organism evidence="1 2">
    <name type="scientific">Aeromicrobium fastidiosum</name>
    <dbReference type="NCBI Taxonomy" id="52699"/>
    <lineage>
        <taxon>Bacteria</taxon>
        <taxon>Bacillati</taxon>
        <taxon>Actinomycetota</taxon>
        <taxon>Actinomycetes</taxon>
        <taxon>Propionibacteriales</taxon>
        <taxon>Nocardioidaceae</taxon>
        <taxon>Aeromicrobium</taxon>
    </lineage>
</organism>
<protein>
    <recommendedName>
        <fullName evidence="3">Tetratricopeptide repeat protein</fullName>
    </recommendedName>
</protein>
<dbReference type="RefSeq" id="WP_129183698.1">
    <property type="nucleotide sequence ID" value="NZ_JAGIOG010000001.1"/>
</dbReference>
<evidence type="ECO:0008006" key="3">
    <source>
        <dbReference type="Google" id="ProtNLM"/>
    </source>
</evidence>
<dbReference type="AlphaFoldDB" id="A0A641AJQ5"/>
<evidence type="ECO:0000313" key="2">
    <source>
        <dbReference type="Proteomes" id="UP001515100"/>
    </source>
</evidence>
<evidence type="ECO:0000313" key="1">
    <source>
        <dbReference type="EMBL" id="KAA1376045.1"/>
    </source>
</evidence>
<gene>
    <name evidence="1" type="ORF">ESP62_011360</name>
</gene>